<dbReference type="OrthoDB" id="1442635at2"/>
<dbReference type="EMBL" id="QREI01000007">
    <property type="protein sequence ID" value="REE08471.1"/>
    <property type="molecule type" value="Genomic_DNA"/>
</dbReference>
<keyword evidence="2" id="KW-1003">Cell membrane</keyword>
<comment type="caution">
    <text evidence="7">The sequence shown here is derived from an EMBL/GenBank/DDBJ whole genome shotgun (WGS) entry which is preliminary data.</text>
</comment>
<evidence type="ECO:0008006" key="9">
    <source>
        <dbReference type="Google" id="ProtNLM"/>
    </source>
</evidence>
<feature type="transmembrane region" description="Helical" evidence="6">
    <location>
        <begin position="333"/>
        <end position="354"/>
    </location>
</feature>
<proteinExistence type="predicted"/>
<protein>
    <recommendedName>
        <fullName evidence="9">O-antigen/teichoic acid export membrane protein</fullName>
    </recommendedName>
</protein>
<feature type="transmembrane region" description="Helical" evidence="6">
    <location>
        <begin position="47"/>
        <end position="69"/>
    </location>
</feature>
<comment type="subcellular location">
    <subcellularLocation>
        <location evidence="1">Cell membrane</location>
        <topology evidence="1">Multi-pass membrane protein</topology>
    </subcellularLocation>
</comment>
<dbReference type="AlphaFoldDB" id="A0A3D9LM19"/>
<dbReference type="Proteomes" id="UP000256919">
    <property type="component" value="Unassembled WGS sequence"/>
</dbReference>
<feature type="transmembrane region" description="Helical" evidence="6">
    <location>
        <begin position="224"/>
        <end position="246"/>
    </location>
</feature>
<organism evidence="7 8">
    <name type="scientific">Winogradskyella pacifica</name>
    <dbReference type="NCBI Taxonomy" id="664642"/>
    <lineage>
        <taxon>Bacteria</taxon>
        <taxon>Pseudomonadati</taxon>
        <taxon>Bacteroidota</taxon>
        <taxon>Flavobacteriia</taxon>
        <taxon>Flavobacteriales</taxon>
        <taxon>Flavobacteriaceae</taxon>
        <taxon>Winogradskyella</taxon>
    </lineage>
</organism>
<keyword evidence="3 6" id="KW-0812">Transmembrane</keyword>
<dbReference type="InterPro" id="IPR050833">
    <property type="entry name" value="Poly_Biosynth_Transport"/>
</dbReference>
<feature type="transmembrane region" description="Helical" evidence="6">
    <location>
        <begin position="393"/>
        <end position="412"/>
    </location>
</feature>
<accession>A0A3D9LM19</accession>
<feature type="transmembrane region" description="Helical" evidence="6">
    <location>
        <begin position="168"/>
        <end position="192"/>
    </location>
</feature>
<keyword evidence="8" id="KW-1185">Reference proteome</keyword>
<feature type="transmembrane region" description="Helical" evidence="6">
    <location>
        <begin position="306"/>
        <end position="327"/>
    </location>
</feature>
<feature type="transmembrane region" description="Helical" evidence="6">
    <location>
        <begin position="110"/>
        <end position="129"/>
    </location>
</feature>
<keyword evidence="4 6" id="KW-1133">Transmembrane helix</keyword>
<dbReference type="PANTHER" id="PTHR30250">
    <property type="entry name" value="PST FAMILY PREDICTED COLANIC ACID TRANSPORTER"/>
    <property type="match status" value="1"/>
</dbReference>
<keyword evidence="5 6" id="KW-0472">Membrane</keyword>
<reference evidence="7 8" key="1">
    <citation type="submission" date="2018-07" db="EMBL/GenBank/DDBJ databases">
        <title>Genomic Encyclopedia of Type Strains, Phase III (KMG-III): the genomes of soil and plant-associated and newly described type strains.</title>
        <authorList>
            <person name="Whitman W."/>
        </authorList>
    </citation>
    <scope>NUCLEOTIDE SEQUENCE [LARGE SCALE GENOMIC DNA]</scope>
    <source>
        <strain evidence="7 8">CECT 7948</strain>
    </source>
</reference>
<feature type="transmembrane region" description="Helical" evidence="6">
    <location>
        <begin position="366"/>
        <end position="387"/>
    </location>
</feature>
<dbReference type="PANTHER" id="PTHR30250:SF11">
    <property type="entry name" value="O-ANTIGEN TRANSPORTER-RELATED"/>
    <property type="match status" value="1"/>
</dbReference>
<name>A0A3D9LM19_9FLAO</name>
<evidence type="ECO:0000256" key="5">
    <source>
        <dbReference type="ARBA" id="ARBA00023136"/>
    </source>
</evidence>
<evidence type="ECO:0000256" key="2">
    <source>
        <dbReference type="ARBA" id="ARBA00022475"/>
    </source>
</evidence>
<feature type="transmembrane region" description="Helical" evidence="6">
    <location>
        <begin position="12"/>
        <end position="35"/>
    </location>
</feature>
<evidence type="ECO:0000313" key="7">
    <source>
        <dbReference type="EMBL" id="REE08471.1"/>
    </source>
</evidence>
<feature type="transmembrane region" description="Helical" evidence="6">
    <location>
        <begin position="81"/>
        <end position="104"/>
    </location>
</feature>
<evidence type="ECO:0000256" key="6">
    <source>
        <dbReference type="SAM" id="Phobius"/>
    </source>
</evidence>
<sequence>MNFRNNFFNNKYFILTDQVLTSLMNFGSVLVLSTVLNETVFSEFVVLYSYSTLINIILTTVFSAPILVFGIKKWHNEKFNYLSVNIIYFTIFNIVFSIISFFFLRIQVTHIFLLNFLLMNFGLTLVDIFKRFIFSNKVISTGFAPVSSLLMNIVFFSGIYAYKDALSLNLILVVYWVAYLLASLFFVIIIYYKTDIKKELSVFSIFNKDFYTSVFFTHFKYAKWILAGAVSFWVYTQGIYIFGKAFGVSDFAISKLRIIQNLFGVFTILLIGMDNFLTPTFSMKALESENLIPVVMKDFYKRYTKPLVLIYIVSIPVMYIVYCFLYQDKYGEGIAYILIVWFAQLIAMSTKPISIALKAKEVTYPLFYSHLFGAISMIIFGVVLITLFNDMGFVLTLLFAFITANLMNYIYYRKIF</sequence>
<dbReference type="GO" id="GO:0005886">
    <property type="term" value="C:plasma membrane"/>
    <property type="evidence" value="ECO:0007669"/>
    <property type="project" value="UniProtKB-SubCell"/>
</dbReference>
<evidence type="ECO:0000256" key="4">
    <source>
        <dbReference type="ARBA" id="ARBA00022989"/>
    </source>
</evidence>
<evidence type="ECO:0000313" key="8">
    <source>
        <dbReference type="Proteomes" id="UP000256919"/>
    </source>
</evidence>
<gene>
    <name evidence="7" type="ORF">DFQ09_107150</name>
</gene>
<dbReference type="RefSeq" id="WP_115811578.1">
    <property type="nucleotide sequence ID" value="NZ_QREI01000007.1"/>
</dbReference>
<feature type="transmembrane region" description="Helical" evidence="6">
    <location>
        <begin position="141"/>
        <end position="162"/>
    </location>
</feature>
<evidence type="ECO:0000256" key="3">
    <source>
        <dbReference type="ARBA" id="ARBA00022692"/>
    </source>
</evidence>
<evidence type="ECO:0000256" key="1">
    <source>
        <dbReference type="ARBA" id="ARBA00004651"/>
    </source>
</evidence>
<feature type="transmembrane region" description="Helical" evidence="6">
    <location>
        <begin position="258"/>
        <end position="277"/>
    </location>
</feature>